<organism evidence="2 3">
    <name type="scientific">Nocardioides fonticola</name>
    <dbReference type="NCBI Taxonomy" id="450363"/>
    <lineage>
        <taxon>Bacteria</taxon>
        <taxon>Bacillati</taxon>
        <taxon>Actinomycetota</taxon>
        <taxon>Actinomycetes</taxon>
        <taxon>Propionibacteriales</taxon>
        <taxon>Nocardioidaceae</taxon>
        <taxon>Nocardioides</taxon>
    </lineage>
</organism>
<dbReference type="Pfam" id="PF00027">
    <property type="entry name" value="cNMP_binding"/>
    <property type="match status" value="1"/>
</dbReference>
<dbReference type="SMART" id="SM00100">
    <property type="entry name" value="cNMP"/>
    <property type="match status" value="1"/>
</dbReference>
<dbReference type="InterPro" id="IPR000595">
    <property type="entry name" value="cNMP-bd_dom"/>
</dbReference>
<dbReference type="EMBL" id="BAAAZH010000012">
    <property type="protein sequence ID" value="GAA4117613.1"/>
    <property type="molecule type" value="Genomic_DNA"/>
</dbReference>
<sequence length="134" mass="14527">MRLRRDVKTRLITSTALFGDCTPEEVAEVAAIADEFDFRPGTALTREDTEGNEFLVIIDGEAEVARGGEVVATLGGGDWFGEVALLTGGRRNATVTARTAVHALVIEGHRFRTLLQHAPDVRAKVERVLVERGA</sequence>
<protein>
    <recommendedName>
        <fullName evidence="1">Cyclic nucleotide-binding domain-containing protein</fullName>
    </recommendedName>
</protein>
<feature type="domain" description="Cyclic nucleotide-binding" evidence="1">
    <location>
        <begin position="17"/>
        <end position="132"/>
    </location>
</feature>
<accession>A0ABP7XI18</accession>
<comment type="caution">
    <text evidence="2">The sequence shown here is derived from an EMBL/GenBank/DDBJ whole genome shotgun (WGS) entry which is preliminary data.</text>
</comment>
<keyword evidence="3" id="KW-1185">Reference proteome</keyword>
<dbReference type="RefSeq" id="WP_344733048.1">
    <property type="nucleotide sequence ID" value="NZ_BAAAZH010000012.1"/>
</dbReference>
<evidence type="ECO:0000259" key="1">
    <source>
        <dbReference type="PROSITE" id="PS50042"/>
    </source>
</evidence>
<evidence type="ECO:0000313" key="3">
    <source>
        <dbReference type="Proteomes" id="UP001501495"/>
    </source>
</evidence>
<dbReference type="CDD" id="cd00038">
    <property type="entry name" value="CAP_ED"/>
    <property type="match status" value="1"/>
</dbReference>
<evidence type="ECO:0000313" key="2">
    <source>
        <dbReference type="EMBL" id="GAA4117613.1"/>
    </source>
</evidence>
<dbReference type="SUPFAM" id="SSF51206">
    <property type="entry name" value="cAMP-binding domain-like"/>
    <property type="match status" value="1"/>
</dbReference>
<gene>
    <name evidence="2" type="ORF">GCM10022215_18500</name>
</gene>
<dbReference type="Gene3D" id="2.60.120.10">
    <property type="entry name" value="Jelly Rolls"/>
    <property type="match status" value="1"/>
</dbReference>
<dbReference type="InterPro" id="IPR018490">
    <property type="entry name" value="cNMP-bd_dom_sf"/>
</dbReference>
<dbReference type="PROSITE" id="PS50042">
    <property type="entry name" value="CNMP_BINDING_3"/>
    <property type="match status" value="1"/>
</dbReference>
<dbReference type="PANTHER" id="PTHR11635:SF152">
    <property type="entry name" value="CAMP-DEPENDENT PROTEIN KINASE TYPE I REGULATORY SUBUNIT-RELATED"/>
    <property type="match status" value="1"/>
</dbReference>
<dbReference type="InterPro" id="IPR014710">
    <property type="entry name" value="RmlC-like_jellyroll"/>
</dbReference>
<proteinExistence type="predicted"/>
<dbReference type="InterPro" id="IPR050503">
    <property type="entry name" value="cAMP-dep_PK_reg_su-like"/>
</dbReference>
<name>A0ABP7XI18_9ACTN</name>
<dbReference type="PANTHER" id="PTHR11635">
    <property type="entry name" value="CAMP-DEPENDENT PROTEIN KINASE REGULATORY CHAIN"/>
    <property type="match status" value="1"/>
</dbReference>
<dbReference type="Proteomes" id="UP001501495">
    <property type="component" value="Unassembled WGS sequence"/>
</dbReference>
<reference evidence="3" key="1">
    <citation type="journal article" date="2019" name="Int. J. Syst. Evol. Microbiol.">
        <title>The Global Catalogue of Microorganisms (GCM) 10K type strain sequencing project: providing services to taxonomists for standard genome sequencing and annotation.</title>
        <authorList>
            <consortium name="The Broad Institute Genomics Platform"/>
            <consortium name="The Broad Institute Genome Sequencing Center for Infectious Disease"/>
            <person name="Wu L."/>
            <person name="Ma J."/>
        </authorList>
    </citation>
    <scope>NUCLEOTIDE SEQUENCE [LARGE SCALE GENOMIC DNA]</scope>
    <source>
        <strain evidence="3">JCM 16703</strain>
    </source>
</reference>